<dbReference type="InterPro" id="IPR027417">
    <property type="entry name" value="P-loop_NTPase"/>
</dbReference>
<dbReference type="Proteomes" id="UP000474565">
    <property type="component" value="Unassembled WGS sequence"/>
</dbReference>
<comment type="caution">
    <text evidence="3">The sequence shown here is derived from an EMBL/GenBank/DDBJ whole genome shotgun (WGS) entry which is preliminary data.</text>
</comment>
<dbReference type="Gene3D" id="3.40.50.300">
    <property type="entry name" value="P-loop containing nucleotide triphosphate hydrolases"/>
    <property type="match status" value="1"/>
</dbReference>
<keyword evidence="2" id="KW-0472">Membrane</keyword>
<protein>
    <submittedName>
        <fullName evidence="3">Uncharacterized protein</fullName>
    </submittedName>
</protein>
<accession>A0A6L8MDB8</accession>
<sequence length="189" mass="20848">MTASSKQHFNQLYSDVSSSLASAMREMEALNVDHEDGKQEIGKIRQQLSQIQDRFNDELNFLEKHAEWDKFTMAFFGETNAGKSTVIESLRILFNEDLRRQQLEQNARNLQQAEQALSAQADEIRAGMGAVYTAYASEIAGLQQSIASLRQIAEQESSARIRRRAWLSAVGGALLGAAAAAGAWLLVGA</sequence>
<feature type="coiled-coil region" evidence="1">
    <location>
        <begin position="93"/>
        <end position="123"/>
    </location>
</feature>
<evidence type="ECO:0000313" key="4">
    <source>
        <dbReference type="Proteomes" id="UP000474565"/>
    </source>
</evidence>
<evidence type="ECO:0000313" key="3">
    <source>
        <dbReference type="EMBL" id="MYM80837.1"/>
    </source>
</evidence>
<dbReference type="AlphaFoldDB" id="A0A6L8MDB8"/>
<keyword evidence="1" id="KW-0175">Coiled coil</keyword>
<name>A0A6L8MDB8_9BURK</name>
<dbReference type="EMBL" id="WWCP01000001">
    <property type="protein sequence ID" value="MYM80837.1"/>
    <property type="molecule type" value="Genomic_DNA"/>
</dbReference>
<evidence type="ECO:0000256" key="2">
    <source>
        <dbReference type="SAM" id="Phobius"/>
    </source>
</evidence>
<organism evidence="3 4">
    <name type="scientific">Duganella lactea</name>
    <dbReference type="NCBI Taxonomy" id="2692173"/>
    <lineage>
        <taxon>Bacteria</taxon>
        <taxon>Pseudomonadati</taxon>
        <taxon>Pseudomonadota</taxon>
        <taxon>Betaproteobacteria</taxon>
        <taxon>Burkholderiales</taxon>
        <taxon>Oxalobacteraceae</taxon>
        <taxon>Telluria group</taxon>
        <taxon>Duganella</taxon>
    </lineage>
</organism>
<evidence type="ECO:0000256" key="1">
    <source>
        <dbReference type="SAM" id="Coils"/>
    </source>
</evidence>
<proteinExistence type="predicted"/>
<reference evidence="3 4" key="1">
    <citation type="submission" date="2019-12" db="EMBL/GenBank/DDBJ databases">
        <title>Novel species isolated from a subtropical stream in China.</title>
        <authorList>
            <person name="Lu H."/>
        </authorList>
    </citation>
    <scope>NUCLEOTIDE SEQUENCE [LARGE SCALE GENOMIC DNA]</scope>
    <source>
        <strain evidence="3 4">FT50W</strain>
    </source>
</reference>
<feature type="transmembrane region" description="Helical" evidence="2">
    <location>
        <begin position="165"/>
        <end position="187"/>
    </location>
</feature>
<dbReference type="SUPFAM" id="SSF52540">
    <property type="entry name" value="P-loop containing nucleoside triphosphate hydrolases"/>
    <property type="match status" value="1"/>
</dbReference>
<dbReference type="RefSeq" id="WP_161018165.1">
    <property type="nucleotide sequence ID" value="NZ_WWCP01000001.1"/>
</dbReference>
<keyword evidence="2" id="KW-1133">Transmembrane helix</keyword>
<keyword evidence="2" id="KW-0812">Transmembrane</keyword>
<gene>
    <name evidence="3" type="ORF">GTP44_02525</name>
</gene>